<dbReference type="Proteomes" id="UP000235786">
    <property type="component" value="Unassembled WGS sequence"/>
</dbReference>
<gene>
    <name evidence="2" type="ORF">L207DRAFT_524824</name>
</gene>
<protein>
    <submittedName>
        <fullName evidence="2">Uncharacterized protein</fullName>
    </submittedName>
</protein>
<keyword evidence="1" id="KW-0175">Coiled coil</keyword>
<evidence type="ECO:0000313" key="2">
    <source>
        <dbReference type="EMBL" id="PMD45459.1"/>
    </source>
</evidence>
<dbReference type="EMBL" id="KZ613940">
    <property type="protein sequence ID" value="PMD45459.1"/>
    <property type="molecule type" value="Genomic_DNA"/>
</dbReference>
<keyword evidence="3" id="KW-1185">Reference proteome</keyword>
<dbReference type="AlphaFoldDB" id="A0A2J6S3W1"/>
<evidence type="ECO:0000313" key="3">
    <source>
        <dbReference type="Proteomes" id="UP000235786"/>
    </source>
</evidence>
<name>A0A2J6S3W1_HYAVF</name>
<evidence type="ECO:0000256" key="1">
    <source>
        <dbReference type="SAM" id="Coils"/>
    </source>
</evidence>
<organism evidence="2 3">
    <name type="scientific">Hyaloscypha variabilis (strain UAMH 11265 / GT02V1 / F)</name>
    <name type="common">Meliniomyces variabilis</name>
    <dbReference type="NCBI Taxonomy" id="1149755"/>
    <lineage>
        <taxon>Eukaryota</taxon>
        <taxon>Fungi</taxon>
        <taxon>Dikarya</taxon>
        <taxon>Ascomycota</taxon>
        <taxon>Pezizomycotina</taxon>
        <taxon>Leotiomycetes</taxon>
        <taxon>Helotiales</taxon>
        <taxon>Hyaloscyphaceae</taxon>
        <taxon>Hyaloscypha</taxon>
        <taxon>Hyaloscypha variabilis</taxon>
    </lineage>
</organism>
<dbReference type="OrthoDB" id="3555011at2759"/>
<sequence length="346" mass="39609">MPGKAKNAENRRYAREAAEAAEELGMLSTVEQIAKLNHHRSIPHGSKAKIWQKYIEKKCGKRQFAIEQDVTMYNLIGQTRAFFVSEGDADNKVYASLKRVLELWISLIVAEKLHLVFQHEDYKGSHAGIKKWKKESMDNVRYALYQVVLKAREEASAVERAGIRPIENEDTDTHDLSVKFEVSDAPEDLYRASPRPATRSSRNILRSDEMTASYTNFSSTSSPAVSRFGNARYSLRSNPQPVIDGGSCLDRLPAKIQQFRTELKEVEANRREPEEWTPAALRRQANEIEKLAALKRASLLAISKLVEKERAAKLELKEAEEDVKKYQERIEKFNRLMELARELDED</sequence>
<proteinExistence type="predicted"/>
<reference evidence="2 3" key="1">
    <citation type="submission" date="2016-04" db="EMBL/GenBank/DDBJ databases">
        <title>A degradative enzymes factory behind the ericoid mycorrhizal symbiosis.</title>
        <authorList>
            <consortium name="DOE Joint Genome Institute"/>
            <person name="Martino E."/>
            <person name="Morin E."/>
            <person name="Grelet G."/>
            <person name="Kuo A."/>
            <person name="Kohler A."/>
            <person name="Daghino S."/>
            <person name="Barry K."/>
            <person name="Choi C."/>
            <person name="Cichocki N."/>
            <person name="Clum A."/>
            <person name="Copeland A."/>
            <person name="Hainaut M."/>
            <person name="Haridas S."/>
            <person name="Labutti K."/>
            <person name="Lindquist E."/>
            <person name="Lipzen A."/>
            <person name="Khouja H.-R."/>
            <person name="Murat C."/>
            <person name="Ohm R."/>
            <person name="Olson A."/>
            <person name="Spatafora J."/>
            <person name="Veneault-Fourrey C."/>
            <person name="Henrissat B."/>
            <person name="Grigoriev I."/>
            <person name="Martin F."/>
            <person name="Perotto S."/>
        </authorList>
    </citation>
    <scope>NUCLEOTIDE SEQUENCE [LARGE SCALE GENOMIC DNA]</scope>
    <source>
        <strain evidence="2 3">F</strain>
    </source>
</reference>
<feature type="coiled-coil region" evidence="1">
    <location>
        <begin position="302"/>
        <end position="343"/>
    </location>
</feature>
<accession>A0A2J6S3W1</accession>